<dbReference type="PANTHER" id="PTHR35508:SF1">
    <property type="entry name" value="VOLTAGE-DEPENDENT L-TYPE CALCIUM CHANNEL SUBUNIT"/>
    <property type="match status" value="1"/>
</dbReference>
<dbReference type="Proteomes" id="UP001161247">
    <property type="component" value="Chromosome 6"/>
</dbReference>
<evidence type="ECO:0000313" key="2">
    <source>
        <dbReference type="EMBL" id="CAI9110291.1"/>
    </source>
</evidence>
<keyword evidence="3" id="KW-1185">Reference proteome</keyword>
<gene>
    <name evidence="2" type="ORF">OLC1_LOCUS17980</name>
</gene>
<keyword evidence="1" id="KW-0812">Transmembrane</keyword>
<organism evidence="2 3">
    <name type="scientific">Oldenlandia corymbosa var. corymbosa</name>
    <dbReference type="NCBI Taxonomy" id="529605"/>
    <lineage>
        <taxon>Eukaryota</taxon>
        <taxon>Viridiplantae</taxon>
        <taxon>Streptophyta</taxon>
        <taxon>Embryophyta</taxon>
        <taxon>Tracheophyta</taxon>
        <taxon>Spermatophyta</taxon>
        <taxon>Magnoliopsida</taxon>
        <taxon>eudicotyledons</taxon>
        <taxon>Gunneridae</taxon>
        <taxon>Pentapetalae</taxon>
        <taxon>asterids</taxon>
        <taxon>lamiids</taxon>
        <taxon>Gentianales</taxon>
        <taxon>Rubiaceae</taxon>
        <taxon>Rubioideae</taxon>
        <taxon>Spermacoceae</taxon>
        <taxon>Hedyotis-Oldenlandia complex</taxon>
        <taxon>Oldenlandia</taxon>
    </lineage>
</organism>
<dbReference type="PANTHER" id="PTHR35508">
    <property type="entry name" value="VOLTAGE-DEPENDENT L-TYPE CALCIUM CHANNEL SUBUNIT"/>
    <property type="match status" value="1"/>
</dbReference>
<evidence type="ECO:0000313" key="3">
    <source>
        <dbReference type="Proteomes" id="UP001161247"/>
    </source>
</evidence>
<keyword evidence="1" id="KW-0472">Membrane</keyword>
<accession>A0AAV1DQZ8</accession>
<sequence length="232" mass="24822">MAEKTNGVYVEVAGDGEEEKPKDSYFKAQRSFQEGTEGGITLYTIFNRLIAAVLASDSPDPLFQRTKIAVAQNIPLLRSASKNTAHNVLLWTRHGSPLRALLVVSVGTIALLALTGFMVFMIFFAAATINAIVISLLVSLAAAGGFLALFFAFLTAIYIGALSVALFVISVTTISAIIAALVTTGWIGFFYTIWLATQKGFGLAKQSLSMTGSVVSAYSTAKFARRHHESSN</sequence>
<name>A0AAV1DQZ8_OLDCO</name>
<protein>
    <submittedName>
        <fullName evidence="2">OLC1v1010291C3</fullName>
    </submittedName>
</protein>
<feature type="transmembrane region" description="Helical" evidence="1">
    <location>
        <begin position="132"/>
        <end position="159"/>
    </location>
</feature>
<feature type="transmembrane region" description="Helical" evidence="1">
    <location>
        <begin position="166"/>
        <end position="194"/>
    </location>
</feature>
<dbReference type="EMBL" id="OX459123">
    <property type="protein sequence ID" value="CAI9110291.1"/>
    <property type="molecule type" value="Genomic_DNA"/>
</dbReference>
<feature type="transmembrane region" description="Helical" evidence="1">
    <location>
        <begin position="100"/>
        <end position="126"/>
    </location>
</feature>
<keyword evidence="1" id="KW-1133">Transmembrane helix</keyword>
<evidence type="ECO:0000256" key="1">
    <source>
        <dbReference type="SAM" id="Phobius"/>
    </source>
</evidence>
<reference evidence="2" key="1">
    <citation type="submission" date="2023-03" db="EMBL/GenBank/DDBJ databases">
        <authorList>
            <person name="Julca I."/>
        </authorList>
    </citation>
    <scope>NUCLEOTIDE SEQUENCE</scope>
</reference>
<dbReference type="AlphaFoldDB" id="A0AAV1DQZ8"/>
<proteinExistence type="predicted"/>